<sequence length="84" mass="9197">MGVIASYEGDHQAIYVDVSNSTAVNNLFEEIESSFSERKVSVVVNSAGIMGTLALIQETSDADFDDVIGTNLRKLVEEESYFMV</sequence>
<dbReference type="Gene3D" id="3.40.50.720">
    <property type="entry name" value="NAD(P)-binding Rossmann-like Domain"/>
    <property type="match status" value="1"/>
</dbReference>
<dbReference type="HOGENOM" id="CLU_2529996_0_0_1"/>
<dbReference type="VEuPathDB" id="VectorBase:ISCI015524"/>
<dbReference type="EMBL" id="ABJB010797955">
    <property type="status" value="NOT_ANNOTATED_CDS"/>
    <property type="molecule type" value="Genomic_DNA"/>
</dbReference>
<dbReference type="EMBL" id="DS976973">
    <property type="protein sequence ID" value="EEC20309.1"/>
    <property type="molecule type" value="Genomic_DNA"/>
</dbReference>
<protein>
    <submittedName>
        <fullName evidence="1 2">Short chain type dehydrogenase, putative</fullName>
        <ecNumber evidence="1">1.1.1.62</ecNumber>
    </submittedName>
</protein>
<dbReference type="EC" id="1.1.1.62" evidence="1"/>
<organism>
    <name type="scientific">Ixodes scapularis</name>
    <name type="common">Black-legged tick</name>
    <name type="synonym">Deer tick</name>
    <dbReference type="NCBI Taxonomy" id="6945"/>
    <lineage>
        <taxon>Eukaryota</taxon>
        <taxon>Metazoa</taxon>
        <taxon>Ecdysozoa</taxon>
        <taxon>Arthropoda</taxon>
        <taxon>Chelicerata</taxon>
        <taxon>Arachnida</taxon>
        <taxon>Acari</taxon>
        <taxon>Parasitiformes</taxon>
        <taxon>Ixodida</taxon>
        <taxon>Ixodoidea</taxon>
        <taxon>Ixodidae</taxon>
        <taxon>Ixodinae</taxon>
        <taxon>Ixodes</taxon>
    </lineage>
</organism>
<dbReference type="GO" id="GO:0004303">
    <property type="term" value="F:estradiol 17-beta-dehydrogenase [NAD(P)+] activity"/>
    <property type="evidence" value="ECO:0007669"/>
    <property type="project" value="UniProtKB-EC"/>
</dbReference>
<dbReference type="InterPro" id="IPR002347">
    <property type="entry name" value="SDR_fam"/>
</dbReference>
<evidence type="ECO:0000313" key="2">
    <source>
        <dbReference type="EnsemblMetazoa" id="ISCW015524-PA"/>
    </source>
</evidence>
<evidence type="ECO:0000313" key="3">
    <source>
        <dbReference type="Proteomes" id="UP000001555"/>
    </source>
</evidence>
<reference evidence="2" key="2">
    <citation type="submission" date="2020-05" db="UniProtKB">
        <authorList>
            <consortium name="EnsemblMetazoa"/>
        </authorList>
    </citation>
    <scope>IDENTIFICATION</scope>
    <source>
        <strain evidence="2">wikel</strain>
    </source>
</reference>
<proteinExistence type="predicted"/>
<dbReference type="AlphaFoldDB" id="B7QN87"/>
<name>B7QN87_IXOSC</name>
<dbReference type="InParanoid" id="B7QN87"/>
<accession>B7QN87</accession>
<gene>
    <name evidence="1" type="ORF">IscW_ISCW015524</name>
</gene>
<dbReference type="VEuPathDB" id="VectorBase:ISCW015524"/>
<keyword evidence="1" id="KW-0560">Oxidoreductase</keyword>
<dbReference type="Proteomes" id="UP000001555">
    <property type="component" value="Unassembled WGS sequence"/>
</dbReference>
<keyword evidence="3" id="KW-1185">Reference proteome</keyword>
<reference evidence="1 3" key="1">
    <citation type="submission" date="2008-03" db="EMBL/GenBank/DDBJ databases">
        <title>Annotation of Ixodes scapularis.</title>
        <authorList>
            <consortium name="Ixodes scapularis Genome Project Consortium"/>
            <person name="Caler E."/>
            <person name="Hannick L.I."/>
            <person name="Bidwell S."/>
            <person name="Joardar V."/>
            <person name="Thiagarajan M."/>
            <person name="Amedeo P."/>
            <person name="Galinsky K.J."/>
            <person name="Schobel S."/>
            <person name="Inman J."/>
            <person name="Hostetler J."/>
            <person name="Miller J."/>
            <person name="Hammond M."/>
            <person name="Megy K."/>
            <person name="Lawson D."/>
            <person name="Kodira C."/>
            <person name="Sutton G."/>
            <person name="Meyer J."/>
            <person name="Hill C.A."/>
            <person name="Birren B."/>
            <person name="Nene V."/>
            <person name="Collins F."/>
            <person name="Alarcon-Chaidez F."/>
            <person name="Wikel S."/>
            <person name="Strausberg R."/>
        </authorList>
    </citation>
    <scope>NUCLEOTIDE SEQUENCE [LARGE SCALE GENOMIC DNA]</scope>
    <source>
        <strain evidence="3">Wikel</strain>
        <strain evidence="1">Wikel colony</strain>
    </source>
</reference>
<dbReference type="EnsemblMetazoa" id="ISCW015524-RA">
    <property type="protein sequence ID" value="ISCW015524-PA"/>
    <property type="gene ID" value="ISCW015524"/>
</dbReference>
<dbReference type="Pfam" id="PF13561">
    <property type="entry name" value="adh_short_C2"/>
    <property type="match status" value="1"/>
</dbReference>
<dbReference type="InterPro" id="IPR036291">
    <property type="entry name" value="NAD(P)-bd_dom_sf"/>
</dbReference>
<evidence type="ECO:0000313" key="1">
    <source>
        <dbReference type="EMBL" id="EEC20309.1"/>
    </source>
</evidence>
<dbReference type="PaxDb" id="6945-B7QN87"/>
<dbReference type="SUPFAM" id="SSF51735">
    <property type="entry name" value="NAD(P)-binding Rossmann-fold domains"/>
    <property type="match status" value="1"/>
</dbReference>